<evidence type="ECO:0000256" key="4">
    <source>
        <dbReference type="ARBA" id="ARBA00022679"/>
    </source>
</evidence>
<keyword evidence="6" id="KW-0812">Transmembrane</keyword>
<gene>
    <name evidence="8" type="ORF">HNQ81_002396</name>
</gene>
<reference evidence="8 9" key="1">
    <citation type="submission" date="2020-08" db="EMBL/GenBank/DDBJ databases">
        <title>Genomic Encyclopedia of Type Strains, Phase IV (KMG-IV): sequencing the most valuable type-strain genomes for metagenomic binning, comparative biology and taxonomic classification.</title>
        <authorList>
            <person name="Goeker M."/>
        </authorList>
    </citation>
    <scope>NUCLEOTIDE SEQUENCE [LARGE SCALE GENOMIC DNA]</scope>
    <source>
        <strain evidence="8 9">DSM 28570</strain>
    </source>
</reference>
<dbReference type="GO" id="GO:0005886">
    <property type="term" value="C:plasma membrane"/>
    <property type="evidence" value="ECO:0007669"/>
    <property type="project" value="UniProtKB-SubCell"/>
</dbReference>
<dbReference type="InterPro" id="IPR001173">
    <property type="entry name" value="Glyco_trans_2-like"/>
</dbReference>
<dbReference type="RefSeq" id="WP_183351492.1">
    <property type="nucleotide sequence ID" value="NZ_JACHEO010000014.1"/>
</dbReference>
<keyword evidence="6" id="KW-1133">Transmembrane helix</keyword>
<evidence type="ECO:0000256" key="2">
    <source>
        <dbReference type="ARBA" id="ARBA00022475"/>
    </source>
</evidence>
<organism evidence="8 9">
    <name type="scientific">Desulfoprunum benzoelyticum</name>
    <dbReference type="NCBI Taxonomy" id="1506996"/>
    <lineage>
        <taxon>Bacteria</taxon>
        <taxon>Pseudomonadati</taxon>
        <taxon>Thermodesulfobacteriota</taxon>
        <taxon>Desulfobulbia</taxon>
        <taxon>Desulfobulbales</taxon>
        <taxon>Desulfobulbaceae</taxon>
        <taxon>Desulfoprunum</taxon>
    </lineage>
</organism>
<keyword evidence="9" id="KW-1185">Reference proteome</keyword>
<dbReference type="Pfam" id="PF00535">
    <property type="entry name" value="Glycos_transf_2"/>
    <property type="match status" value="1"/>
</dbReference>
<dbReference type="AlphaFoldDB" id="A0A840UUZ2"/>
<keyword evidence="5 6" id="KW-0472">Membrane</keyword>
<evidence type="ECO:0000256" key="3">
    <source>
        <dbReference type="ARBA" id="ARBA00022676"/>
    </source>
</evidence>
<evidence type="ECO:0000313" key="9">
    <source>
        <dbReference type="Proteomes" id="UP000539642"/>
    </source>
</evidence>
<evidence type="ECO:0000259" key="7">
    <source>
        <dbReference type="Pfam" id="PF00535"/>
    </source>
</evidence>
<dbReference type="Gene3D" id="3.90.550.10">
    <property type="entry name" value="Spore Coat Polysaccharide Biosynthesis Protein SpsA, Chain A"/>
    <property type="match status" value="1"/>
</dbReference>
<proteinExistence type="predicted"/>
<evidence type="ECO:0000256" key="6">
    <source>
        <dbReference type="SAM" id="Phobius"/>
    </source>
</evidence>
<comment type="caution">
    <text evidence="8">The sequence shown here is derived from an EMBL/GenBank/DDBJ whole genome shotgun (WGS) entry which is preliminary data.</text>
</comment>
<evidence type="ECO:0000256" key="5">
    <source>
        <dbReference type="ARBA" id="ARBA00023136"/>
    </source>
</evidence>
<accession>A0A840UUZ2</accession>
<dbReference type="PANTHER" id="PTHR43646">
    <property type="entry name" value="GLYCOSYLTRANSFERASE"/>
    <property type="match status" value="1"/>
</dbReference>
<keyword evidence="4 8" id="KW-0808">Transferase</keyword>
<evidence type="ECO:0000256" key="1">
    <source>
        <dbReference type="ARBA" id="ARBA00004236"/>
    </source>
</evidence>
<keyword evidence="2" id="KW-1003">Cell membrane</keyword>
<name>A0A840UUZ2_9BACT</name>
<dbReference type="SUPFAM" id="SSF53448">
    <property type="entry name" value="Nucleotide-diphospho-sugar transferases"/>
    <property type="match status" value="1"/>
</dbReference>
<protein>
    <submittedName>
        <fullName evidence="8">Glycosyltransferase involved in cell wall biosynthesis</fullName>
    </submittedName>
</protein>
<sequence length="251" mass="27526">MPVASPVYAIIIPAYNEAEELPVTLAAVRLAMAAQDLPGECIVVDNHSSDDTAAMAKAGGADRVVFEPVNQIARARNAGAAATAAEYLVFVDADTRIEAALLTKALHLLGDGRCVGGGAVVRFEGKTTAVGRLALGLWKRISLVTRTAAGSFLFCRREAFQAVGGFDLRLYAAEEVLLSRQLRKWGRGRGQRFTIITDPPVFTSARKLRWYSDLQIIGWILFMVLMPFAIRSPRLCGFWYKRPDQKKKQGR</sequence>
<evidence type="ECO:0000313" key="8">
    <source>
        <dbReference type="EMBL" id="MBB5348656.1"/>
    </source>
</evidence>
<dbReference type="EMBL" id="JACHEO010000014">
    <property type="protein sequence ID" value="MBB5348656.1"/>
    <property type="molecule type" value="Genomic_DNA"/>
</dbReference>
<feature type="domain" description="Glycosyltransferase 2-like" evidence="7">
    <location>
        <begin position="10"/>
        <end position="159"/>
    </location>
</feature>
<keyword evidence="3" id="KW-0328">Glycosyltransferase</keyword>
<dbReference type="GO" id="GO:0016757">
    <property type="term" value="F:glycosyltransferase activity"/>
    <property type="evidence" value="ECO:0007669"/>
    <property type="project" value="UniProtKB-KW"/>
</dbReference>
<dbReference type="PANTHER" id="PTHR43646:SF2">
    <property type="entry name" value="GLYCOSYLTRANSFERASE 2-LIKE DOMAIN-CONTAINING PROTEIN"/>
    <property type="match status" value="1"/>
</dbReference>
<dbReference type="Proteomes" id="UP000539642">
    <property type="component" value="Unassembled WGS sequence"/>
</dbReference>
<feature type="transmembrane region" description="Helical" evidence="6">
    <location>
        <begin position="216"/>
        <end position="240"/>
    </location>
</feature>
<comment type="subcellular location">
    <subcellularLocation>
        <location evidence="1">Cell membrane</location>
    </subcellularLocation>
</comment>
<dbReference type="InterPro" id="IPR029044">
    <property type="entry name" value="Nucleotide-diphossugar_trans"/>
</dbReference>